<dbReference type="AlphaFoldDB" id="A0A448ZIH8"/>
<proteinExistence type="predicted"/>
<protein>
    <submittedName>
        <fullName evidence="2">Uncharacterized protein</fullName>
    </submittedName>
</protein>
<name>A0A448ZIH8_9STRA</name>
<organism evidence="2 3">
    <name type="scientific">Pseudo-nitzschia multistriata</name>
    <dbReference type="NCBI Taxonomy" id="183589"/>
    <lineage>
        <taxon>Eukaryota</taxon>
        <taxon>Sar</taxon>
        <taxon>Stramenopiles</taxon>
        <taxon>Ochrophyta</taxon>
        <taxon>Bacillariophyta</taxon>
        <taxon>Bacillariophyceae</taxon>
        <taxon>Bacillariophycidae</taxon>
        <taxon>Bacillariales</taxon>
        <taxon>Bacillariaceae</taxon>
        <taxon>Pseudo-nitzschia</taxon>
    </lineage>
</organism>
<dbReference type="EMBL" id="CAACVS010000385">
    <property type="protein sequence ID" value="VEU41776.1"/>
    <property type="molecule type" value="Genomic_DNA"/>
</dbReference>
<dbReference type="Proteomes" id="UP000291116">
    <property type="component" value="Unassembled WGS sequence"/>
</dbReference>
<feature type="region of interest" description="Disordered" evidence="1">
    <location>
        <begin position="69"/>
        <end position="91"/>
    </location>
</feature>
<evidence type="ECO:0000313" key="3">
    <source>
        <dbReference type="Proteomes" id="UP000291116"/>
    </source>
</evidence>
<evidence type="ECO:0000256" key="1">
    <source>
        <dbReference type="SAM" id="MobiDB-lite"/>
    </source>
</evidence>
<gene>
    <name evidence="2" type="ORF">PSNMU_V1.4_AUG-EV-PASAV3_0087220</name>
</gene>
<sequence>MAMFGSLITVEGGKGLANFFRMTSTRFQTLPMHVHTYRYPPPNLVFFMTVRRDIFSTTASQKTEIRSCYKSNRSPSPFRHDRERGNGDNGIENNAKCSSCNSFYGGSGDDNDRGSNSVVRPYSGSLPSPGHEWCKRCNIPDKRFQMKIGSTNKCLDRPRIFGLGICHEAKQYYRQQLENIGNSLRVRE</sequence>
<evidence type="ECO:0000313" key="2">
    <source>
        <dbReference type="EMBL" id="VEU41776.1"/>
    </source>
</evidence>
<accession>A0A448ZIH8</accession>
<reference evidence="2 3" key="1">
    <citation type="submission" date="2019-01" db="EMBL/GenBank/DDBJ databases">
        <authorList>
            <person name="Ferrante I. M."/>
        </authorList>
    </citation>
    <scope>NUCLEOTIDE SEQUENCE [LARGE SCALE GENOMIC DNA]</scope>
    <source>
        <strain evidence="2 3">B856</strain>
    </source>
</reference>
<keyword evidence="3" id="KW-1185">Reference proteome</keyword>